<keyword evidence="1" id="KW-0378">Hydrolase</keyword>
<dbReference type="AlphaFoldDB" id="A0A179ES82"/>
<evidence type="ECO:0000313" key="1">
    <source>
        <dbReference type="EMBL" id="OAQ56096.1"/>
    </source>
</evidence>
<dbReference type="PANTHER" id="PTHR43283:SF11">
    <property type="entry name" value="BETA-LACTAMASE-RELATED DOMAIN-CONTAINING PROTEIN"/>
    <property type="match status" value="1"/>
</dbReference>
<proteinExistence type="predicted"/>
<organism evidence="1 2">
    <name type="scientific">Enterococcus thailandicus</name>
    <dbReference type="NCBI Taxonomy" id="417368"/>
    <lineage>
        <taxon>Bacteria</taxon>
        <taxon>Bacillati</taxon>
        <taxon>Bacillota</taxon>
        <taxon>Bacilli</taxon>
        <taxon>Lactobacillales</taxon>
        <taxon>Enterococcaceae</taxon>
        <taxon>Enterococcus</taxon>
    </lineage>
</organism>
<reference evidence="1 2" key="1">
    <citation type="submission" date="2016-04" db="EMBL/GenBank/DDBJ databases">
        <title>Draft genome of an Enterococcus thailandicus strain isolated from bovine feces.</title>
        <authorList>
            <person name="Beukers A.G."/>
            <person name="Zaheer R."/>
            <person name="Goji N."/>
            <person name="Cook S.R."/>
            <person name="Amoako K."/>
            <person name="Chaves A.V."/>
            <person name="Ward M.P."/>
            <person name="Mcallister T.A."/>
        </authorList>
    </citation>
    <scope>NUCLEOTIDE SEQUENCE [LARGE SCALE GENOMIC DNA]</scope>
    <source>
        <strain evidence="1 2">F0711D 46</strain>
    </source>
</reference>
<protein>
    <submittedName>
        <fullName evidence="1">Serine hydrolase</fullName>
    </submittedName>
</protein>
<evidence type="ECO:0000313" key="2">
    <source>
        <dbReference type="Proteomes" id="UP000078516"/>
    </source>
</evidence>
<dbReference type="Pfam" id="PF00144">
    <property type="entry name" value="Beta-lactamase"/>
    <property type="match status" value="1"/>
</dbReference>
<dbReference type="GO" id="GO:0016787">
    <property type="term" value="F:hydrolase activity"/>
    <property type="evidence" value="ECO:0007669"/>
    <property type="project" value="UniProtKB-KW"/>
</dbReference>
<gene>
    <name evidence="1" type="ORF">A6E74_05085</name>
</gene>
<dbReference type="InterPro" id="IPR050789">
    <property type="entry name" value="Diverse_Enzym_Activities"/>
</dbReference>
<dbReference type="InterPro" id="IPR012338">
    <property type="entry name" value="Beta-lactam/transpept-like"/>
</dbReference>
<dbReference type="Gene3D" id="3.40.710.10">
    <property type="entry name" value="DD-peptidase/beta-lactamase superfamily"/>
    <property type="match status" value="1"/>
</dbReference>
<dbReference type="InterPro" id="IPR001466">
    <property type="entry name" value="Beta-lactam-related"/>
</dbReference>
<dbReference type="Proteomes" id="UP000078516">
    <property type="component" value="Unassembled WGS sequence"/>
</dbReference>
<dbReference type="PANTHER" id="PTHR43283">
    <property type="entry name" value="BETA-LACTAMASE-RELATED"/>
    <property type="match status" value="1"/>
</dbReference>
<name>A0A179ES82_ENTTH</name>
<accession>A0A179ES82</accession>
<dbReference type="EMBL" id="LWMN01000011">
    <property type="protein sequence ID" value="OAQ56096.1"/>
    <property type="molecule type" value="Genomic_DNA"/>
</dbReference>
<dbReference type="RefSeq" id="WP_067482835.1">
    <property type="nucleotide sequence ID" value="NZ_CP023074.1"/>
</dbReference>
<dbReference type="SUPFAM" id="SSF56601">
    <property type="entry name" value="beta-lactamase/transpeptidase-like"/>
    <property type="match status" value="1"/>
</dbReference>
<comment type="caution">
    <text evidence="1">The sequence shown here is derived from an EMBL/GenBank/DDBJ whole genome shotgun (WGS) entry which is preliminary data.</text>
</comment>
<dbReference type="KEGG" id="eth:CK496_10545"/>
<keyword evidence="2" id="KW-1185">Reference proteome</keyword>
<dbReference type="GeneID" id="77488074"/>
<sequence length="341" mass="38291">MYPETKQMILTKLAEGFYPGVVAAFIKQEKVESFAAGQAQIVPDTQPMSEDLLFDAASLTKVIATTTLVLRLWEDGKLDLDQPLQRYLPAFENQTITIRHLLTHTSDIQTWIPDRDSLTQEELIAAYLTLQPGAELGKTVKYTDAGTILLGLMLEEIYQEPAVELFQEQVLEPLGMMNSLFLPFPSKKIVPTEQLPSGEVLRGITHDPKARILAEHAGNAGLFLDLEDSISFVQMYLAKGKVNGGQFLTTQTIESLLQDHTPEKNGQRSLGWALKLNQKDQHPILFHTGYTGTFLLIDVISQEGFIFLSNRIHPNDARGAYLECRDEIVETYLKEKAFLQK</sequence>